<evidence type="ECO:0000313" key="5">
    <source>
        <dbReference type="Proteomes" id="UP000887569"/>
    </source>
</evidence>
<dbReference type="WBParaSite" id="PgR115X_g008_t03">
    <property type="protein sequence ID" value="PgR115X_g008_t03"/>
    <property type="gene ID" value="PgR115X_g008"/>
</dbReference>
<evidence type="ECO:0000259" key="4">
    <source>
        <dbReference type="Pfam" id="PF15295"/>
    </source>
</evidence>
<name>A0A915CBE3_PARUN</name>
<dbReference type="Proteomes" id="UP000887569">
    <property type="component" value="Unplaced"/>
</dbReference>
<dbReference type="CDD" id="cd22249">
    <property type="entry name" value="UDM1_RNF168_RNF169-like"/>
    <property type="match status" value="1"/>
</dbReference>
<reference evidence="6" key="1">
    <citation type="submission" date="2022-11" db="UniProtKB">
        <authorList>
            <consortium name="WormBaseParasite"/>
        </authorList>
    </citation>
    <scope>IDENTIFICATION</scope>
</reference>
<dbReference type="PANTHER" id="PTHR22115:SF4">
    <property type="entry name" value="COILED-COIL DOMAIN-CONTAINING PROTEIN"/>
    <property type="match status" value="1"/>
</dbReference>
<feature type="domain" description="Coiled-coil" evidence="4">
    <location>
        <begin position="6"/>
        <end position="124"/>
    </location>
</feature>
<dbReference type="InterPro" id="IPR029311">
    <property type="entry name" value="CCDC50_N"/>
</dbReference>
<feature type="region of interest" description="Disordered" evidence="3">
    <location>
        <begin position="225"/>
        <end position="278"/>
    </location>
</feature>
<evidence type="ECO:0000313" key="6">
    <source>
        <dbReference type="WBParaSite" id="PgR115X_g008_t03"/>
    </source>
</evidence>
<evidence type="ECO:0000256" key="3">
    <source>
        <dbReference type="SAM" id="MobiDB-lite"/>
    </source>
</evidence>
<organism evidence="5 6">
    <name type="scientific">Parascaris univalens</name>
    <name type="common">Nematode worm</name>
    <dbReference type="NCBI Taxonomy" id="6257"/>
    <lineage>
        <taxon>Eukaryota</taxon>
        <taxon>Metazoa</taxon>
        <taxon>Ecdysozoa</taxon>
        <taxon>Nematoda</taxon>
        <taxon>Chromadorea</taxon>
        <taxon>Rhabditida</taxon>
        <taxon>Spirurina</taxon>
        <taxon>Ascaridomorpha</taxon>
        <taxon>Ascaridoidea</taxon>
        <taxon>Ascarididae</taxon>
        <taxon>Parascaris</taxon>
    </lineage>
</organism>
<proteinExistence type="predicted"/>
<dbReference type="InterPro" id="IPR039303">
    <property type="entry name" value="CCDC50"/>
</dbReference>
<protein>
    <submittedName>
        <fullName evidence="6">Exportin-1/Importin-beta-like domain-containing protein</fullName>
    </submittedName>
</protein>
<sequence length="651" mass="71216">MHTTATEHIEPVHKVASRLRSYEDFNLAQRLQDEEFGRHYALNRMERRRMGIDLRQSLREQAIEDRIATECRAQQNSCITEADEAIARRLQLEFEREEALKKESQARLDAELARRLQLNEEIQRQEKAREHLEAEDERLARYLQQQLSGSQHGGGIRSTESSSKKVLPLLASVTPKIRIGGWIPLKRRSNSERNASADPQWCDRIDERSQNELNLQMATASGIAVESDGPVPSHISSRSTVIARSRTPLATLATRDRPQPSGSVQRPPLLNSKQDPFDNSQQRISHYLYNECATRKNQPVSRGNAHKLSMVTTSSATPNSIPFDSDADLIQLLVPASSVASTACENQVPEEVGRVTARQRSSAFALNEVVEGGSKLPATGSQTAVVRLPTARFPSSQQTADMRPATSGETVTADATVRRYIPFSRPQVSFALGEVPSSLLTATTEASLALPVPTTASITRISEPLIPERIGNVPLPAPYLSQSETAPGMLVKSSVQLLEKRCSETVNTASSIPPDPISVVRQQSDGNVCEPNSLTHFTSRSRSLPFPQAPTQSVSTDASVRTACMPQSPYGHIQLLQTNLPSTLPGVASLHATNPFLNDLQSFIAPISRGNALAHDEAIVMNRAANGGPQTTGTVCDFAPASSDMSVLQQR</sequence>
<dbReference type="PANTHER" id="PTHR22115">
    <property type="entry name" value="C3ORF6 PROTEIN-RELATED"/>
    <property type="match status" value="1"/>
</dbReference>
<dbReference type="AlphaFoldDB" id="A0A915CBE3"/>
<dbReference type="Pfam" id="PF15295">
    <property type="entry name" value="CCDC50_N"/>
    <property type="match status" value="1"/>
</dbReference>
<keyword evidence="5" id="KW-1185">Reference proteome</keyword>
<accession>A0A915CBE3</accession>
<evidence type="ECO:0000256" key="2">
    <source>
        <dbReference type="SAM" id="Coils"/>
    </source>
</evidence>
<evidence type="ECO:0000256" key="1">
    <source>
        <dbReference type="ARBA" id="ARBA00023054"/>
    </source>
</evidence>
<feature type="coiled-coil region" evidence="2">
    <location>
        <begin position="87"/>
        <end position="145"/>
    </location>
</feature>
<keyword evidence="1 2" id="KW-0175">Coiled coil</keyword>